<evidence type="ECO:0000313" key="2">
    <source>
        <dbReference type="EMBL" id="CAF1071778.1"/>
    </source>
</evidence>
<dbReference type="AlphaFoldDB" id="A0A814LZF5"/>
<comment type="caution">
    <text evidence="2">The sequence shown here is derived from an EMBL/GenBank/DDBJ whole genome shotgun (WGS) entry which is preliminary data.</text>
</comment>
<keyword evidence="4" id="KW-1185">Reference proteome</keyword>
<gene>
    <name evidence="2" type="ORF">GPM918_LOCUS17312</name>
    <name evidence="3" type="ORF">SRO942_LOCUS17308</name>
</gene>
<dbReference type="Pfam" id="PF10021">
    <property type="entry name" value="PARG_cat_microb"/>
    <property type="match status" value="1"/>
</dbReference>
<reference evidence="2" key="1">
    <citation type="submission" date="2021-02" db="EMBL/GenBank/DDBJ databases">
        <authorList>
            <person name="Nowell W R."/>
        </authorList>
    </citation>
    <scope>NUCLEOTIDE SEQUENCE</scope>
</reference>
<dbReference type="NCBIfam" id="TIGR02452">
    <property type="entry name" value="TIGR02452 family protein"/>
    <property type="match status" value="1"/>
</dbReference>
<dbReference type="EMBL" id="CAJNOQ010004734">
    <property type="protein sequence ID" value="CAF1071778.1"/>
    <property type="molecule type" value="Genomic_DNA"/>
</dbReference>
<accession>A0A814LZF5</accession>
<name>A0A814LZF5_9BILA</name>
<dbReference type="OrthoDB" id="9985428at2759"/>
<dbReference type="PANTHER" id="PTHR35596:SF1">
    <property type="entry name" value="MICROBIAL-TYPE PARG CATALYTIC DOMAIN-CONTAINING PROTEIN"/>
    <property type="match status" value="1"/>
</dbReference>
<feature type="domain" description="Microbial-type PARG catalytic" evidence="1">
    <location>
        <begin position="96"/>
        <end position="257"/>
    </location>
</feature>
<sequence length="975" mass="111878">MHMEVYTFSSNPEDSEIDAENWYETEMCDHKPNIMPFITNPQHPIFRLKWSAPAFLEHFRRYTNVDRASVGSEYDRYGIDFNTKRHLLRMTVMLNTIGVVWKGSYSLAEREIKLKQNRLKTIVYDHRSKLQRGMTASLSSATKSPYSSTLIEVVNDDCLYVYQQLVAQKRRPVLLNMANADSPGGGYRSGDGAQEETLFRRSDYFRSLDIGLDRGQPTDRFSCNSNCELEPLSERQRMYPMDTFGAIYTSGLTVFRQNEETGYAFMKEPLADLCSIAMAAYRDPKVDNNNCLTSKFSVGTRKKIENIFAIAHHHKHDCLILSAFGCGAFKNPPKHIAAIFKSVAEQYAGFFKSIYFAIIDDHNAGQQLNPHGNYRPFKQLLDGKEFKPIEHKMQDIMIGPWRILNVNSNKQVNLSDVKILHQKPCSHGGKCNELQNAQHCGDYSHPSLCPSTNSMTSCKLLNDEDHALWFVHRTKCPFGGECKLLIEDPTHSNEFEHPQVCHEGGQCNNLSSEHLKAFRHVLLCRYGVECVEFNRGTASSHCKEFRHCKPMCRQGHFCVRFHDQKHMTEESHPFQPPCPFTPFYCRHHTLLSEVKNIQSLPPETQNHCLHFSHVCRYGRNCHEASELHWEKTIHIARNLCPYGNRCSKTTQEDHLNSFSHPNIADIRRLCVNPAYECPNRRTHDHIIRYRHNGNFDRSGVIRYFGLNMETNFVKNQESIIAAINDYNKKPLTKIPPEILKWIRGLQHVHRCSKVIFESILVHGHVMSREHMEHLLKPQFVAQAVQQHRRVQKIFDRHKIQTIEDRAKEYIRAIVNVEYAKKANVLPPSTGIGAGITSTSEENDCIIRRNETILSTLTSQEDVDIIRRCATEIAEASLNLHANPAGIGYVPDKALGTDRHVFSILGPHLGHYYGDIVLVFKHELKHHPDANFSMQAATSYSSGRTFTHRPWIKDSNTAEGRVKQFHESKLHCSVPG</sequence>
<protein>
    <recommendedName>
        <fullName evidence="1">Microbial-type PARG catalytic domain-containing protein</fullName>
    </recommendedName>
</protein>
<organism evidence="2 4">
    <name type="scientific">Didymodactylos carnosus</name>
    <dbReference type="NCBI Taxonomy" id="1234261"/>
    <lineage>
        <taxon>Eukaryota</taxon>
        <taxon>Metazoa</taxon>
        <taxon>Spiralia</taxon>
        <taxon>Gnathifera</taxon>
        <taxon>Rotifera</taxon>
        <taxon>Eurotatoria</taxon>
        <taxon>Bdelloidea</taxon>
        <taxon>Philodinida</taxon>
        <taxon>Philodinidae</taxon>
        <taxon>Didymodactylos</taxon>
    </lineage>
</organism>
<dbReference type="EMBL" id="CAJOBC010004733">
    <property type="protein sequence ID" value="CAF3838739.1"/>
    <property type="molecule type" value="Genomic_DNA"/>
</dbReference>
<dbReference type="PANTHER" id="PTHR35596">
    <property type="entry name" value="DUF2263 DOMAIN-CONTAINING PROTEIN"/>
    <property type="match status" value="1"/>
</dbReference>
<evidence type="ECO:0000259" key="1">
    <source>
        <dbReference type="Pfam" id="PF10021"/>
    </source>
</evidence>
<dbReference type="InterPro" id="IPR019261">
    <property type="entry name" value="PARG_cat_microbial"/>
</dbReference>
<proteinExistence type="predicted"/>
<dbReference type="InterPro" id="IPR012664">
    <property type="entry name" value="CHP02452"/>
</dbReference>
<dbReference type="SUPFAM" id="SSF52949">
    <property type="entry name" value="Macro domain-like"/>
    <property type="match status" value="1"/>
</dbReference>
<dbReference type="Proteomes" id="UP000663829">
    <property type="component" value="Unassembled WGS sequence"/>
</dbReference>
<evidence type="ECO:0000313" key="3">
    <source>
        <dbReference type="EMBL" id="CAF3838739.1"/>
    </source>
</evidence>
<evidence type="ECO:0000313" key="4">
    <source>
        <dbReference type="Proteomes" id="UP000663829"/>
    </source>
</evidence>
<dbReference type="Proteomes" id="UP000681722">
    <property type="component" value="Unassembled WGS sequence"/>
</dbReference>
<dbReference type="Gene3D" id="3.40.220.10">
    <property type="entry name" value="Leucine Aminopeptidase, subunit E, domain 1"/>
    <property type="match status" value="1"/>
</dbReference>
<dbReference type="InterPro" id="IPR043472">
    <property type="entry name" value="Macro_dom-like"/>
</dbReference>